<feature type="domain" description="PABS" evidence="5">
    <location>
        <begin position="1"/>
        <end position="122"/>
    </location>
</feature>
<dbReference type="InterPro" id="IPR029063">
    <property type="entry name" value="SAM-dependent_MTases_sf"/>
</dbReference>
<feature type="region of interest" description="Disordered" evidence="4">
    <location>
        <begin position="176"/>
        <end position="212"/>
    </location>
</feature>
<dbReference type="GO" id="GO:0005829">
    <property type="term" value="C:cytosol"/>
    <property type="evidence" value="ECO:0007669"/>
    <property type="project" value="TreeGrafter"/>
</dbReference>
<dbReference type="GO" id="GO:0004766">
    <property type="term" value="F:spermidine synthase activity"/>
    <property type="evidence" value="ECO:0007669"/>
    <property type="project" value="TreeGrafter"/>
</dbReference>
<dbReference type="SUPFAM" id="SSF53335">
    <property type="entry name" value="S-adenosyl-L-methionine-dependent methyltransferases"/>
    <property type="match status" value="1"/>
</dbReference>
<gene>
    <name evidence="6" type="primary">Q6RXX2</name>
</gene>
<evidence type="ECO:0000313" key="6">
    <source>
        <dbReference type="EMBL" id="VWO96394.1"/>
    </source>
</evidence>
<evidence type="ECO:0000256" key="1">
    <source>
        <dbReference type="ARBA" id="ARBA00007867"/>
    </source>
</evidence>
<evidence type="ECO:0000259" key="5">
    <source>
        <dbReference type="PROSITE" id="PS51006"/>
    </source>
</evidence>
<organism evidence="6">
    <name type="scientific">Ganoderma boninense</name>
    <dbReference type="NCBI Taxonomy" id="34458"/>
    <lineage>
        <taxon>Eukaryota</taxon>
        <taxon>Fungi</taxon>
        <taxon>Dikarya</taxon>
        <taxon>Basidiomycota</taxon>
        <taxon>Agaricomycotina</taxon>
        <taxon>Agaricomycetes</taxon>
        <taxon>Polyporales</taxon>
        <taxon>Polyporaceae</taxon>
        <taxon>Ganoderma</taxon>
    </lineage>
</organism>
<reference evidence="6" key="1">
    <citation type="submission" date="2019-10" db="EMBL/GenBank/DDBJ databases">
        <authorList>
            <person name="Nor Muhammad N."/>
        </authorList>
    </citation>
    <scope>NUCLEOTIDE SEQUENCE</scope>
</reference>
<sequence>MSSLLSDPRVTVHIGDGLHFLSSRLTSSTRTPDAPYDVIITDCSDPTGPAAALCERPYFALLAAWLAPGGHASIQAESAWPHLPTIRALLDTARPFFPAVEYAYATDPSYPSGQIGFLVASRDGARDLRWPRARRDGGVLVEGTRYYSAEVHRAAFVLPEFCRAFLEEGRDVRPRVGGALATPPASDGCSPLPQHGGDEQPGEELGPILSCA</sequence>
<dbReference type="InterPro" id="IPR030374">
    <property type="entry name" value="PABS"/>
</dbReference>
<feature type="active site" description="Proton acceptor" evidence="3">
    <location>
        <position position="42"/>
    </location>
</feature>
<dbReference type="EMBL" id="LR725601">
    <property type="protein sequence ID" value="VWO96394.1"/>
    <property type="molecule type" value="Genomic_DNA"/>
</dbReference>
<dbReference type="AlphaFoldDB" id="A0A5K1JVW2"/>
<dbReference type="Gene3D" id="3.40.50.150">
    <property type="entry name" value="Vaccinia Virus protein VP39"/>
    <property type="match status" value="1"/>
</dbReference>
<dbReference type="Pfam" id="PF01564">
    <property type="entry name" value="Spermine_synth"/>
    <property type="match status" value="1"/>
</dbReference>
<proteinExistence type="inferred from homology"/>
<protein>
    <submittedName>
        <fullName evidence="6">Chimeric spermidine synthase/saccharopine dehydrogenase</fullName>
    </submittedName>
</protein>
<keyword evidence="3" id="KW-0620">Polyamine biosynthesis</keyword>
<evidence type="ECO:0000256" key="3">
    <source>
        <dbReference type="PROSITE-ProRule" id="PRU00354"/>
    </source>
</evidence>
<dbReference type="GO" id="GO:0008295">
    <property type="term" value="P:spermidine biosynthetic process"/>
    <property type="evidence" value="ECO:0007669"/>
    <property type="project" value="TreeGrafter"/>
</dbReference>
<evidence type="ECO:0000256" key="4">
    <source>
        <dbReference type="SAM" id="MobiDB-lite"/>
    </source>
</evidence>
<dbReference type="PANTHER" id="PTHR11558">
    <property type="entry name" value="SPERMIDINE/SPERMINE SYNTHASE"/>
    <property type="match status" value="1"/>
</dbReference>
<dbReference type="PANTHER" id="PTHR11558:SF11">
    <property type="entry name" value="SPERMIDINE SYNTHASE"/>
    <property type="match status" value="1"/>
</dbReference>
<dbReference type="InterPro" id="IPR001045">
    <property type="entry name" value="Spermi_synthase"/>
</dbReference>
<evidence type="ECO:0000256" key="2">
    <source>
        <dbReference type="ARBA" id="ARBA00022679"/>
    </source>
</evidence>
<comment type="similarity">
    <text evidence="1">Belongs to the spermidine/spermine synthase family.</text>
</comment>
<dbReference type="PROSITE" id="PS51006">
    <property type="entry name" value="PABS_2"/>
    <property type="match status" value="1"/>
</dbReference>
<name>A0A5K1JVW2_9APHY</name>
<accession>A0A5K1JVW2</accession>
<keyword evidence="2 3" id="KW-0808">Transferase</keyword>